<feature type="compositionally biased region" description="Basic and acidic residues" evidence="1">
    <location>
        <begin position="8"/>
        <end position="33"/>
    </location>
</feature>
<evidence type="ECO:0000313" key="2">
    <source>
        <dbReference type="Proteomes" id="UP000887565"/>
    </source>
</evidence>
<organism evidence="2 3">
    <name type="scientific">Romanomermis culicivorax</name>
    <name type="common">Nematode worm</name>
    <dbReference type="NCBI Taxonomy" id="13658"/>
    <lineage>
        <taxon>Eukaryota</taxon>
        <taxon>Metazoa</taxon>
        <taxon>Ecdysozoa</taxon>
        <taxon>Nematoda</taxon>
        <taxon>Enoplea</taxon>
        <taxon>Dorylaimia</taxon>
        <taxon>Mermithida</taxon>
        <taxon>Mermithoidea</taxon>
        <taxon>Mermithidae</taxon>
        <taxon>Romanomermis</taxon>
    </lineage>
</organism>
<dbReference type="AlphaFoldDB" id="A0A915J3U6"/>
<dbReference type="WBParaSite" id="nRc.2.0.1.t21142-RA">
    <property type="protein sequence ID" value="nRc.2.0.1.t21142-RA"/>
    <property type="gene ID" value="nRc.2.0.1.g21142"/>
</dbReference>
<protein>
    <submittedName>
        <fullName evidence="3">Uncharacterized protein</fullName>
    </submittedName>
</protein>
<feature type="compositionally biased region" description="Polar residues" evidence="1">
    <location>
        <begin position="36"/>
        <end position="67"/>
    </location>
</feature>
<evidence type="ECO:0000313" key="3">
    <source>
        <dbReference type="WBParaSite" id="nRc.2.0.1.t21142-RA"/>
    </source>
</evidence>
<reference evidence="3" key="1">
    <citation type="submission" date="2022-11" db="UniProtKB">
        <authorList>
            <consortium name="WormBaseParasite"/>
        </authorList>
    </citation>
    <scope>IDENTIFICATION</scope>
</reference>
<feature type="compositionally biased region" description="Basic and acidic residues" evidence="1">
    <location>
        <begin position="68"/>
        <end position="92"/>
    </location>
</feature>
<dbReference type="Proteomes" id="UP000887565">
    <property type="component" value="Unplaced"/>
</dbReference>
<feature type="region of interest" description="Disordered" evidence="1">
    <location>
        <begin position="1"/>
        <end position="92"/>
    </location>
</feature>
<evidence type="ECO:0000256" key="1">
    <source>
        <dbReference type="SAM" id="MobiDB-lite"/>
    </source>
</evidence>
<accession>A0A915J3U6</accession>
<keyword evidence="2" id="KW-1185">Reference proteome</keyword>
<proteinExistence type="predicted"/>
<sequence>MPPPSTSRTERRKTPSERTTRRREQNNQQKGREGAGQTTSQTNATSQPKVMTTKTAVSTKPMQPARQSDSHRSSHELHFGDDRHRKETKQSP</sequence>
<name>A0A915J3U6_ROMCU</name>